<accession>A0ACB9K8Q8</accession>
<evidence type="ECO:0000313" key="1">
    <source>
        <dbReference type="EMBL" id="KAI3828608.1"/>
    </source>
</evidence>
<dbReference type="Proteomes" id="UP001056120">
    <property type="component" value="Linkage Group LG01"/>
</dbReference>
<name>A0ACB9K8Q8_9ASTR</name>
<organism evidence="1 2">
    <name type="scientific">Smallanthus sonchifolius</name>
    <dbReference type="NCBI Taxonomy" id="185202"/>
    <lineage>
        <taxon>Eukaryota</taxon>
        <taxon>Viridiplantae</taxon>
        <taxon>Streptophyta</taxon>
        <taxon>Embryophyta</taxon>
        <taxon>Tracheophyta</taxon>
        <taxon>Spermatophyta</taxon>
        <taxon>Magnoliopsida</taxon>
        <taxon>eudicotyledons</taxon>
        <taxon>Gunneridae</taxon>
        <taxon>Pentapetalae</taxon>
        <taxon>asterids</taxon>
        <taxon>campanulids</taxon>
        <taxon>Asterales</taxon>
        <taxon>Asteraceae</taxon>
        <taxon>Asteroideae</taxon>
        <taxon>Heliantheae alliance</taxon>
        <taxon>Millerieae</taxon>
        <taxon>Smallanthus</taxon>
    </lineage>
</organism>
<sequence>MCPLLSYIALGSSLHCLRNDKNLQLGFQSTVYLHSSTTKDSRSEIEDFDRAIAISLVEGKRKHAIIDDFLLKEDEHLAKALLGSLKLEPPHRNRNVNQNRNVHQPIPFPHSTSFGICAGCKNVIGHGRVLRCMVAVWHPECLKCHASNLPIHDYEMSTNDVGFVEYKACDANGLHCVPLYDTLGVGAVKYIICHADISIIFVEETKIYEGPANEQYSVIVTIATGTLGYCDPQYAMTHTLTKESDIYSFGVVLFEVLCGTLCYKYSGGRVQQVLVPMWIESYKQNKLEEIIFKGLIMQPRDLITMKLFSDIAYQCLKESREDRPKMAEVVAALETILRRQEAYDRKRQIEWIQVKVLSAN</sequence>
<reference evidence="1 2" key="2">
    <citation type="journal article" date="2022" name="Mol. Ecol. Resour.">
        <title>The genomes of chicory, endive, great burdock and yacon provide insights into Asteraceae paleo-polyploidization history and plant inulin production.</title>
        <authorList>
            <person name="Fan W."/>
            <person name="Wang S."/>
            <person name="Wang H."/>
            <person name="Wang A."/>
            <person name="Jiang F."/>
            <person name="Liu H."/>
            <person name="Zhao H."/>
            <person name="Xu D."/>
            <person name="Zhang Y."/>
        </authorList>
    </citation>
    <scope>NUCLEOTIDE SEQUENCE [LARGE SCALE GENOMIC DNA]</scope>
    <source>
        <strain evidence="2">cv. Yunnan</strain>
        <tissue evidence="1">Leaves</tissue>
    </source>
</reference>
<keyword evidence="2" id="KW-1185">Reference proteome</keyword>
<protein>
    <submittedName>
        <fullName evidence="1">Uncharacterized protein</fullName>
    </submittedName>
</protein>
<proteinExistence type="predicted"/>
<reference evidence="2" key="1">
    <citation type="journal article" date="2022" name="Mol. Ecol. Resour.">
        <title>The genomes of chicory, endive, great burdock and yacon provide insights into Asteraceae palaeo-polyploidization history and plant inulin production.</title>
        <authorList>
            <person name="Fan W."/>
            <person name="Wang S."/>
            <person name="Wang H."/>
            <person name="Wang A."/>
            <person name="Jiang F."/>
            <person name="Liu H."/>
            <person name="Zhao H."/>
            <person name="Xu D."/>
            <person name="Zhang Y."/>
        </authorList>
    </citation>
    <scope>NUCLEOTIDE SEQUENCE [LARGE SCALE GENOMIC DNA]</scope>
    <source>
        <strain evidence="2">cv. Yunnan</strain>
    </source>
</reference>
<evidence type="ECO:0000313" key="2">
    <source>
        <dbReference type="Proteomes" id="UP001056120"/>
    </source>
</evidence>
<gene>
    <name evidence="1" type="ORF">L1987_02713</name>
</gene>
<dbReference type="EMBL" id="CM042018">
    <property type="protein sequence ID" value="KAI3828608.1"/>
    <property type="molecule type" value="Genomic_DNA"/>
</dbReference>
<comment type="caution">
    <text evidence="1">The sequence shown here is derived from an EMBL/GenBank/DDBJ whole genome shotgun (WGS) entry which is preliminary data.</text>
</comment>